<sequence>MEEENKKPQTTHGSEQNEETSIVLPIDKGRVKDSILLLKTYEQHCK</sequence>
<dbReference type="AlphaFoldDB" id="A0A7X3FC01"/>
<dbReference type="EMBL" id="WPTS01000030">
    <property type="protein sequence ID" value="MVK35519.1"/>
    <property type="molecule type" value="Genomic_DNA"/>
</dbReference>
<dbReference type="Proteomes" id="UP000471199">
    <property type="component" value="Unassembled WGS sequence"/>
</dbReference>
<proteinExistence type="predicted"/>
<evidence type="ECO:0000256" key="1">
    <source>
        <dbReference type="SAM" id="MobiDB-lite"/>
    </source>
</evidence>
<name>A0A7X3FC01_STAAU</name>
<reference evidence="2 3" key="1">
    <citation type="submission" date="2019-11" db="EMBL/GenBank/DDBJ databases">
        <title>Implementation of targeted gown and glove precautions to prevent Staphylococcus aureus acquisition in community-based nursing homes.</title>
        <authorList>
            <person name="Stine O.C."/>
        </authorList>
    </citation>
    <scope>NUCLEOTIDE SEQUENCE [LARGE SCALE GENOMIC DNA]</scope>
    <source>
        <strain evidence="2 3">S_2062.LAUP.DI</strain>
    </source>
</reference>
<feature type="region of interest" description="Disordered" evidence="1">
    <location>
        <begin position="1"/>
        <end position="25"/>
    </location>
</feature>
<organism evidence="2 3">
    <name type="scientific">Staphylococcus aureus</name>
    <dbReference type="NCBI Taxonomy" id="1280"/>
    <lineage>
        <taxon>Bacteria</taxon>
        <taxon>Bacillati</taxon>
        <taxon>Bacillota</taxon>
        <taxon>Bacilli</taxon>
        <taxon>Bacillales</taxon>
        <taxon>Staphylococcaceae</taxon>
        <taxon>Staphylococcus</taxon>
    </lineage>
</organism>
<accession>A0A7X3FC01</accession>
<comment type="caution">
    <text evidence="2">The sequence shown here is derived from an EMBL/GenBank/DDBJ whole genome shotgun (WGS) entry which is preliminary data.</text>
</comment>
<protein>
    <submittedName>
        <fullName evidence="2">Uncharacterized protein</fullName>
    </submittedName>
</protein>
<evidence type="ECO:0000313" key="3">
    <source>
        <dbReference type="Proteomes" id="UP000471199"/>
    </source>
</evidence>
<evidence type="ECO:0000313" key="2">
    <source>
        <dbReference type="EMBL" id="MVK35519.1"/>
    </source>
</evidence>
<gene>
    <name evidence="2" type="ORF">GO814_10260</name>
</gene>